<evidence type="ECO:0000313" key="8">
    <source>
        <dbReference type="EMBL" id="GFO38968.1"/>
    </source>
</evidence>
<dbReference type="EMBL" id="BLXT01007365">
    <property type="protein sequence ID" value="GFO38968.1"/>
    <property type="molecule type" value="Genomic_DNA"/>
</dbReference>
<keyword evidence="5" id="KW-1015">Disulfide bond</keyword>
<dbReference type="PROSITE" id="PS51412">
    <property type="entry name" value="MACPF_2"/>
    <property type="match status" value="1"/>
</dbReference>
<dbReference type="AlphaFoldDB" id="A0AAV4D449"/>
<dbReference type="Proteomes" id="UP000735302">
    <property type="component" value="Unassembled WGS sequence"/>
</dbReference>
<gene>
    <name evidence="8" type="ORF">PoB_006547300</name>
</gene>
<dbReference type="GO" id="GO:0016020">
    <property type="term" value="C:membrane"/>
    <property type="evidence" value="ECO:0007669"/>
    <property type="project" value="UniProtKB-SubCell"/>
</dbReference>
<evidence type="ECO:0000256" key="3">
    <source>
        <dbReference type="ARBA" id="ARBA00022525"/>
    </source>
</evidence>
<dbReference type="PROSITE" id="PS00279">
    <property type="entry name" value="MACPF_1"/>
    <property type="match status" value="1"/>
</dbReference>
<evidence type="ECO:0000256" key="5">
    <source>
        <dbReference type="ARBA" id="ARBA00023157"/>
    </source>
</evidence>
<dbReference type="GO" id="GO:0005576">
    <property type="term" value="C:extracellular region"/>
    <property type="evidence" value="ECO:0007669"/>
    <property type="project" value="UniProtKB-SubCell"/>
</dbReference>
<feature type="chain" id="PRO_5043629623" evidence="6">
    <location>
        <begin position="25"/>
        <end position="352"/>
    </location>
</feature>
<evidence type="ECO:0000313" key="9">
    <source>
        <dbReference type="Proteomes" id="UP000735302"/>
    </source>
</evidence>
<organism evidence="8 9">
    <name type="scientific">Plakobranchus ocellatus</name>
    <dbReference type="NCBI Taxonomy" id="259542"/>
    <lineage>
        <taxon>Eukaryota</taxon>
        <taxon>Metazoa</taxon>
        <taxon>Spiralia</taxon>
        <taxon>Lophotrochozoa</taxon>
        <taxon>Mollusca</taxon>
        <taxon>Gastropoda</taxon>
        <taxon>Heterobranchia</taxon>
        <taxon>Euthyneura</taxon>
        <taxon>Panpulmonata</taxon>
        <taxon>Sacoglossa</taxon>
        <taxon>Placobranchoidea</taxon>
        <taxon>Plakobranchidae</taxon>
        <taxon>Plakobranchus</taxon>
    </lineage>
</organism>
<dbReference type="InterPro" id="IPR020863">
    <property type="entry name" value="MACPF_CS"/>
</dbReference>
<reference evidence="8 9" key="1">
    <citation type="journal article" date="2021" name="Elife">
        <title>Chloroplast acquisition without the gene transfer in kleptoplastic sea slugs, Plakobranchus ocellatus.</title>
        <authorList>
            <person name="Maeda T."/>
            <person name="Takahashi S."/>
            <person name="Yoshida T."/>
            <person name="Shimamura S."/>
            <person name="Takaki Y."/>
            <person name="Nagai Y."/>
            <person name="Toyoda A."/>
            <person name="Suzuki Y."/>
            <person name="Arimoto A."/>
            <person name="Ishii H."/>
            <person name="Satoh N."/>
            <person name="Nishiyama T."/>
            <person name="Hasebe M."/>
            <person name="Maruyama T."/>
            <person name="Minagawa J."/>
            <person name="Obokata J."/>
            <person name="Shigenobu S."/>
        </authorList>
    </citation>
    <scope>NUCLEOTIDE SEQUENCE [LARGE SCALE GENOMIC DNA]</scope>
</reference>
<proteinExistence type="predicted"/>
<dbReference type="InterPro" id="IPR020864">
    <property type="entry name" value="MACPF"/>
</dbReference>
<comment type="subcellular location">
    <subcellularLocation>
        <location evidence="1">Membrane</location>
    </subcellularLocation>
    <subcellularLocation>
        <location evidence="2">Secreted</location>
    </subcellularLocation>
</comment>
<comment type="caution">
    <text evidence="8">The sequence shown here is derived from an EMBL/GenBank/DDBJ whole genome shotgun (WGS) entry which is preliminary data.</text>
</comment>
<evidence type="ECO:0000256" key="6">
    <source>
        <dbReference type="SAM" id="SignalP"/>
    </source>
</evidence>
<keyword evidence="4" id="KW-0472">Membrane</keyword>
<dbReference type="Pfam" id="PF01823">
    <property type="entry name" value="MACPF"/>
    <property type="match status" value="1"/>
</dbReference>
<evidence type="ECO:0000256" key="1">
    <source>
        <dbReference type="ARBA" id="ARBA00004370"/>
    </source>
</evidence>
<evidence type="ECO:0000256" key="4">
    <source>
        <dbReference type="ARBA" id="ARBA00023136"/>
    </source>
</evidence>
<sequence length="352" mass="39213">MGGHHQCLIPLWLSVLTFFSMMGARFCQDKVVPQGSTTRVECTIVPPGLSKLVNGVDITMLDLTPLDFTSADGYKSPVISFTCDDGRALVKGEQRYQQPDQIWQYVDNPGGWLTTDVHLSKTYSDVRSSLTKQVGGEGAIWKFAFSASKSYSKMQRSITNATRYISEVSSYHSSSRVYMLPSWLLQLNRVAKLYIRRYIEGKTYKSDPQAYQGFINLFGTHYFSVANFGGHIRMIQETKSSYFLSHTDQDVKINAKASLAKFLSANGGRASSSTTANTQFAAASIETVSYYGGSTNLLSTNGVQNWQPTVDEKPWLFSGALKPLSNLINDDTQRSSMEQAVLQHVLRSYLVE</sequence>
<accession>A0AAV4D449</accession>
<feature type="signal peptide" evidence="6">
    <location>
        <begin position="1"/>
        <end position="24"/>
    </location>
</feature>
<keyword evidence="3" id="KW-0964">Secreted</keyword>
<evidence type="ECO:0000259" key="7">
    <source>
        <dbReference type="PROSITE" id="PS51412"/>
    </source>
</evidence>
<feature type="domain" description="MACPF" evidence="7">
    <location>
        <begin position="35"/>
        <end position="352"/>
    </location>
</feature>
<name>A0AAV4D449_9GAST</name>
<keyword evidence="6" id="KW-0732">Signal</keyword>
<protein>
    <submittedName>
        <fullName evidence="8">Perivitellin-2 67 kDa subunit</fullName>
    </submittedName>
</protein>
<evidence type="ECO:0000256" key="2">
    <source>
        <dbReference type="ARBA" id="ARBA00004613"/>
    </source>
</evidence>
<keyword evidence="9" id="KW-1185">Reference proteome</keyword>